<feature type="region of interest" description="Disordered" evidence="1">
    <location>
        <begin position="244"/>
        <end position="269"/>
    </location>
</feature>
<protein>
    <submittedName>
        <fullName evidence="2">Uncharacterized protein</fullName>
    </submittedName>
</protein>
<feature type="region of interest" description="Disordered" evidence="1">
    <location>
        <begin position="308"/>
        <end position="359"/>
    </location>
</feature>
<gene>
    <name evidence="2" type="ORF">EMWEY_00033800</name>
</gene>
<keyword evidence="3" id="KW-1185">Reference proteome</keyword>
<dbReference type="RefSeq" id="XP_013337347.1">
    <property type="nucleotide sequence ID" value="XM_013481893.1"/>
</dbReference>
<feature type="region of interest" description="Disordered" evidence="1">
    <location>
        <begin position="121"/>
        <end position="198"/>
    </location>
</feature>
<dbReference type="OMA" id="ENPPEGH"/>
<reference evidence="2" key="1">
    <citation type="submission" date="2013-10" db="EMBL/GenBank/DDBJ databases">
        <title>Genomic analysis of the causative agents of coccidiosis in chickens.</title>
        <authorList>
            <person name="Reid A.J."/>
            <person name="Blake D."/>
            <person name="Billington K."/>
            <person name="Browne H."/>
            <person name="Dunn M."/>
            <person name="Hung S."/>
            <person name="Kawahara F."/>
            <person name="Miranda-Saavedra D."/>
            <person name="Mourier T."/>
            <person name="Nagra H."/>
            <person name="Otto T.D."/>
            <person name="Rawlings N."/>
            <person name="Sanchez A."/>
            <person name="Sanders M."/>
            <person name="Subramaniam C."/>
            <person name="Tay Y."/>
            <person name="Dear P."/>
            <person name="Doerig C."/>
            <person name="Gruber A."/>
            <person name="Parkinson J."/>
            <person name="Shirley M."/>
            <person name="Wan K.L."/>
            <person name="Berriman M."/>
            <person name="Tomley F."/>
            <person name="Pain A."/>
        </authorList>
    </citation>
    <scope>NUCLEOTIDE SEQUENCE [LARGE SCALE GENOMIC DNA]</scope>
    <source>
        <strain evidence="2">Weybridge</strain>
    </source>
</reference>
<proteinExistence type="predicted"/>
<reference evidence="2" key="2">
    <citation type="submission" date="2013-10" db="EMBL/GenBank/DDBJ databases">
        <authorList>
            <person name="Aslett M."/>
        </authorList>
    </citation>
    <scope>NUCLEOTIDE SEQUENCE [LARGE SCALE GENOMIC DNA]</scope>
    <source>
        <strain evidence="2">Weybridge</strain>
    </source>
</reference>
<feature type="compositionally biased region" description="Basic and acidic residues" evidence="1">
    <location>
        <begin position="338"/>
        <end position="349"/>
    </location>
</feature>
<dbReference type="GeneID" id="25337366"/>
<dbReference type="AlphaFoldDB" id="U6M912"/>
<dbReference type="OrthoDB" id="444325at2759"/>
<evidence type="ECO:0000256" key="1">
    <source>
        <dbReference type="SAM" id="MobiDB-lite"/>
    </source>
</evidence>
<dbReference type="VEuPathDB" id="ToxoDB:EMWEY_00033800"/>
<name>U6M912_EIMMA</name>
<feature type="region of interest" description="Disordered" evidence="1">
    <location>
        <begin position="43"/>
        <end position="76"/>
    </location>
</feature>
<dbReference type="EMBL" id="HG721908">
    <property type="protein sequence ID" value="CDJ60697.1"/>
    <property type="molecule type" value="Genomic_DNA"/>
</dbReference>
<dbReference type="Proteomes" id="UP000030763">
    <property type="component" value="Unassembled WGS sequence"/>
</dbReference>
<feature type="compositionally biased region" description="Basic and acidic residues" evidence="1">
    <location>
        <begin position="181"/>
        <end position="191"/>
    </location>
</feature>
<accession>U6M912</accession>
<evidence type="ECO:0000313" key="2">
    <source>
        <dbReference type="EMBL" id="CDJ60697.1"/>
    </source>
</evidence>
<evidence type="ECO:0000313" key="3">
    <source>
        <dbReference type="Proteomes" id="UP000030763"/>
    </source>
</evidence>
<sequence>MARVLLCGEVRGRVSELHRLLHQLQKKGPFDLAICTGSFFAAPEEPGGSPECSSFSPEENPPEGHPSPQDAPQKALGEAVCNALSDQFAVAFEELKGCSRSLPIPLYILDEAASRCVQRLQTQRPKEGHPPAAAPPSSTTERHHKVKTEDASADAATIDATPSEGLSADVKAEPNGDTSPGEEKSGADSDNPHQSCSVVSGTRDCTYTPLQLLDNVWVLAGAGVAELHGLNIAFYGGQGPPELACSMSNAPSHQQQQQEDPQQKEQNGADDRVATFALSLENGWGGFSAFRGSTDILLTTRPPLGMFDGLPPGVVPAFATQQQKRQQQQQQDESPGANREKGGLVDGKVEASSTEFEGR</sequence>
<feature type="compositionally biased region" description="Low complexity" evidence="1">
    <location>
        <begin position="321"/>
        <end position="331"/>
    </location>
</feature>
<organism evidence="2 3">
    <name type="scientific">Eimeria maxima</name>
    <name type="common">Coccidian parasite</name>
    <dbReference type="NCBI Taxonomy" id="5804"/>
    <lineage>
        <taxon>Eukaryota</taxon>
        <taxon>Sar</taxon>
        <taxon>Alveolata</taxon>
        <taxon>Apicomplexa</taxon>
        <taxon>Conoidasida</taxon>
        <taxon>Coccidia</taxon>
        <taxon>Eucoccidiorida</taxon>
        <taxon>Eimeriorina</taxon>
        <taxon>Eimeriidae</taxon>
        <taxon>Eimeria</taxon>
    </lineage>
</organism>